<evidence type="ECO:0000313" key="1">
    <source>
        <dbReference type="EMBL" id="OXC71500.1"/>
    </source>
</evidence>
<gene>
    <name evidence="1" type="ORF">BSU04_46760</name>
</gene>
<dbReference type="Proteomes" id="UP000214720">
    <property type="component" value="Unassembled WGS sequence"/>
</dbReference>
<protein>
    <submittedName>
        <fullName evidence="1">Uncharacterized protein</fullName>
    </submittedName>
</protein>
<organism evidence="1 2">
    <name type="scientific">Caballeronia sordidicola</name>
    <name type="common">Burkholderia sordidicola</name>
    <dbReference type="NCBI Taxonomy" id="196367"/>
    <lineage>
        <taxon>Bacteria</taxon>
        <taxon>Pseudomonadati</taxon>
        <taxon>Pseudomonadota</taxon>
        <taxon>Betaproteobacteria</taxon>
        <taxon>Burkholderiales</taxon>
        <taxon>Burkholderiaceae</taxon>
        <taxon>Caballeronia</taxon>
    </lineage>
</organism>
<dbReference type="EMBL" id="MTHB01000305">
    <property type="protein sequence ID" value="OXC71500.1"/>
    <property type="molecule type" value="Genomic_DNA"/>
</dbReference>
<comment type="caution">
    <text evidence="1">The sequence shown here is derived from an EMBL/GenBank/DDBJ whole genome shotgun (WGS) entry which is preliminary data.</text>
</comment>
<dbReference type="AlphaFoldDB" id="A0A226WKY3"/>
<accession>A0A226WKY3</accession>
<dbReference type="RefSeq" id="WP_179258647.1">
    <property type="nucleotide sequence ID" value="NZ_MTHB01000305.1"/>
</dbReference>
<sequence length="52" mass="5922">MARNSGKQLRHATQARNSGTQFMQLVAMDLYSHRYGSQLDVPMLPDPGRLIY</sequence>
<proteinExistence type="predicted"/>
<evidence type="ECO:0000313" key="2">
    <source>
        <dbReference type="Proteomes" id="UP000214720"/>
    </source>
</evidence>
<name>A0A226WKY3_CABSO</name>
<reference evidence="2" key="1">
    <citation type="submission" date="2017-01" db="EMBL/GenBank/DDBJ databases">
        <title>Genome Analysis of Deinococcus marmoris KOPRI26562.</title>
        <authorList>
            <person name="Kim J.H."/>
            <person name="Oh H.-M."/>
        </authorList>
    </citation>
    <scope>NUCLEOTIDE SEQUENCE [LARGE SCALE GENOMIC DNA]</scope>
    <source>
        <strain evidence="2">PAMC 26633</strain>
    </source>
</reference>